<protein>
    <submittedName>
        <fullName evidence="2">Uncharacterized protein</fullName>
    </submittedName>
</protein>
<keyword evidence="1" id="KW-0812">Transmembrane</keyword>
<proteinExistence type="predicted"/>
<dbReference type="AlphaFoldDB" id="A0A6C0HQ26"/>
<reference evidence="2" key="1">
    <citation type="journal article" date="2020" name="Nature">
        <title>Giant virus diversity and host interactions through global metagenomics.</title>
        <authorList>
            <person name="Schulz F."/>
            <person name="Roux S."/>
            <person name="Paez-Espino D."/>
            <person name="Jungbluth S."/>
            <person name="Walsh D.A."/>
            <person name="Denef V.J."/>
            <person name="McMahon K.D."/>
            <person name="Konstantinidis K.T."/>
            <person name="Eloe-Fadrosh E.A."/>
            <person name="Kyrpides N.C."/>
            <person name="Woyke T."/>
        </authorList>
    </citation>
    <scope>NUCLEOTIDE SEQUENCE</scope>
    <source>
        <strain evidence="2">GVMAG-M-3300023184-165</strain>
    </source>
</reference>
<name>A0A6C0HQ26_9ZZZZ</name>
<dbReference type="EMBL" id="MN740002">
    <property type="protein sequence ID" value="QHT82524.1"/>
    <property type="molecule type" value="Genomic_DNA"/>
</dbReference>
<accession>A0A6C0HQ26</accession>
<evidence type="ECO:0000256" key="1">
    <source>
        <dbReference type="SAM" id="Phobius"/>
    </source>
</evidence>
<sequence length="152" mass="18140">MNIVKTIEQYDEKNIYFCEPIKNNVMNDGLFIRILYSTPIFVINGINLFIALNDITIEKYYNKYKCCFNPVNHREMIESVKCIEENLLKNVNIKNKIPQFKIYEQIKNGNIKIFSENIEKINNNLFMLKISGIWETEFHYGITYKFVKINHP</sequence>
<keyword evidence="1" id="KW-0472">Membrane</keyword>
<organism evidence="2">
    <name type="scientific">viral metagenome</name>
    <dbReference type="NCBI Taxonomy" id="1070528"/>
    <lineage>
        <taxon>unclassified sequences</taxon>
        <taxon>metagenomes</taxon>
        <taxon>organismal metagenomes</taxon>
    </lineage>
</organism>
<keyword evidence="1" id="KW-1133">Transmembrane helix</keyword>
<feature type="transmembrane region" description="Helical" evidence="1">
    <location>
        <begin position="30"/>
        <end position="52"/>
    </location>
</feature>
<evidence type="ECO:0000313" key="2">
    <source>
        <dbReference type="EMBL" id="QHT82524.1"/>
    </source>
</evidence>